<feature type="active site" description="Proton acceptor" evidence="4">
    <location>
        <position position="155"/>
    </location>
</feature>
<comment type="caution">
    <text evidence="4">Lacks conserved residue(s) required for the propagation of feature annotation.</text>
</comment>
<dbReference type="InterPro" id="IPR016035">
    <property type="entry name" value="Acyl_Trfase/lysoPLipase"/>
</dbReference>
<evidence type="ECO:0000313" key="7">
    <source>
        <dbReference type="Proteomes" id="UP000678281"/>
    </source>
</evidence>
<organism evidence="6 7">
    <name type="scientific">Devosia litorisediminis</name>
    <dbReference type="NCBI Taxonomy" id="2829817"/>
    <lineage>
        <taxon>Bacteria</taxon>
        <taxon>Pseudomonadati</taxon>
        <taxon>Pseudomonadota</taxon>
        <taxon>Alphaproteobacteria</taxon>
        <taxon>Hyphomicrobiales</taxon>
        <taxon>Devosiaceae</taxon>
        <taxon>Devosia</taxon>
    </lineage>
</organism>
<dbReference type="AlphaFoldDB" id="A0A942EAQ5"/>
<feature type="short sequence motif" description="DGA/G" evidence="4">
    <location>
        <begin position="155"/>
        <end position="157"/>
    </location>
</feature>
<dbReference type="InterPro" id="IPR050301">
    <property type="entry name" value="NTE"/>
</dbReference>
<feature type="short sequence motif" description="GXSXG" evidence="4">
    <location>
        <begin position="39"/>
        <end position="43"/>
    </location>
</feature>
<accession>A0A942EAQ5</accession>
<dbReference type="GO" id="GO:0016042">
    <property type="term" value="P:lipid catabolic process"/>
    <property type="evidence" value="ECO:0007669"/>
    <property type="project" value="UniProtKB-UniRule"/>
</dbReference>
<dbReference type="RefSeq" id="WP_212657991.1">
    <property type="nucleotide sequence ID" value="NZ_JAGXTP010000001.1"/>
</dbReference>
<dbReference type="PROSITE" id="PS51635">
    <property type="entry name" value="PNPLA"/>
    <property type="match status" value="1"/>
</dbReference>
<dbReference type="InterPro" id="IPR002641">
    <property type="entry name" value="PNPLA_dom"/>
</dbReference>
<proteinExistence type="predicted"/>
<reference evidence="6" key="1">
    <citation type="submission" date="2021-04" db="EMBL/GenBank/DDBJ databases">
        <title>Devosia litorisediminis sp. nov., isolated from a sand dune.</title>
        <authorList>
            <person name="Park S."/>
            <person name="Yoon J.-H."/>
        </authorList>
    </citation>
    <scope>NUCLEOTIDE SEQUENCE</scope>
    <source>
        <strain evidence="6">BSSL-BM10</strain>
    </source>
</reference>
<evidence type="ECO:0000259" key="5">
    <source>
        <dbReference type="PROSITE" id="PS51635"/>
    </source>
</evidence>
<evidence type="ECO:0000256" key="2">
    <source>
        <dbReference type="ARBA" id="ARBA00022963"/>
    </source>
</evidence>
<evidence type="ECO:0000256" key="4">
    <source>
        <dbReference type="PROSITE-ProRule" id="PRU01161"/>
    </source>
</evidence>
<keyword evidence="2 4" id="KW-0442">Lipid degradation</keyword>
<feature type="active site" description="Nucleophile" evidence="4">
    <location>
        <position position="41"/>
    </location>
</feature>
<protein>
    <submittedName>
        <fullName evidence="6">Patatin-like phospholipase family protein</fullName>
    </submittedName>
</protein>
<keyword evidence="3 4" id="KW-0443">Lipid metabolism</keyword>
<dbReference type="PANTHER" id="PTHR14226:SF76">
    <property type="entry name" value="NTE FAMILY PROTEIN RSSA"/>
    <property type="match status" value="1"/>
</dbReference>
<dbReference type="GO" id="GO:0016787">
    <property type="term" value="F:hydrolase activity"/>
    <property type="evidence" value="ECO:0007669"/>
    <property type="project" value="UniProtKB-UniRule"/>
</dbReference>
<dbReference type="SUPFAM" id="SSF52151">
    <property type="entry name" value="FabD/lysophospholipase-like"/>
    <property type="match status" value="1"/>
</dbReference>
<evidence type="ECO:0000313" key="6">
    <source>
        <dbReference type="EMBL" id="MBS3848445.1"/>
    </source>
</evidence>
<gene>
    <name evidence="6" type="ORF">KD146_07000</name>
</gene>
<dbReference type="Gene3D" id="3.40.1090.10">
    <property type="entry name" value="Cytosolic phospholipase A2 catalytic domain"/>
    <property type="match status" value="2"/>
</dbReference>
<dbReference type="Proteomes" id="UP000678281">
    <property type="component" value="Unassembled WGS sequence"/>
</dbReference>
<sequence length="314" mass="32917">MAKPSIALALGSGAARGWAHIGVLDVLTEAGIKPDIVCGTSMGALVGSVYASGRLDALRDWAMGADWRAVAAMIDVGLLAGGLVDGVHIVKWLTGLGLPDKIEDLKLPFAAVATDISTGREIWLQSGSLATAVRASIGMPGLFSPTKLDGRWLSDGGLVNPIPVSVCRAMGADFIIAVNLNEDLLGRRLVMEADPAADDANRSDTVAKPESLMELIASIPTSVQSKMSSLSFFGTGSPTPGYFDVLTNAIDIMQDHITRSRLAGEPPHAMVMPRVADIGLMDFHRAGESIAEGRAAAEQVLPVIEAKLKGRSRL</sequence>
<name>A0A942EAQ5_9HYPH</name>
<keyword evidence="7" id="KW-1185">Reference proteome</keyword>
<comment type="caution">
    <text evidence="6">The sequence shown here is derived from an EMBL/GenBank/DDBJ whole genome shotgun (WGS) entry which is preliminary data.</text>
</comment>
<dbReference type="Pfam" id="PF01734">
    <property type="entry name" value="Patatin"/>
    <property type="match status" value="1"/>
</dbReference>
<dbReference type="PANTHER" id="PTHR14226">
    <property type="entry name" value="NEUROPATHY TARGET ESTERASE/SWISS CHEESE D.MELANOGASTER"/>
    <property type="match status" value="1"/>
</dbReference>
<feature type="domain" description="PNPLA" evidence="5">
    <location>
        <begin position="8"/>
        <end position="168"/>
    </location>
</feature>
<evidence type="ECO:0000256" key="1">
    <source>
        <dbReference type="ARBA" id="ARBA00022801"/>
    </source>
</evidence>
<keyword evidence="1 4" id="KW-0378">Hydrolase</keyword>
<dbReference type="EMBL" id="JAGXTP010000001">
    <property type="protein sequence ID" value="MBS3848445.1"/>
    <property type="molecule type" value="Genomic_DNA"/>
</dbReference>
<evidence type="ECO:0000256" key="3">
    <source>
        <dbReference type="ARBA" id="ARBA00023098"/>
    </source>
</evidence>